<dbReference type="InterPro" id="IPR032821">
    <property type="entry name" value="PKS_assoc"/>
</dbReference>
<dbReference type="EMBL" id="CAUWAG010000012">
    <property type="protein sequence ID" value="CAJ2509588.1"/>
    <property type="molecule type" value="Genomic_DNA"/>
</dbReference>
<dbReference type="PANTHER" id="PTHR43775">
    <property type="entry name" value="FATTY ACID SYNTHASE"/>
    <property type="match status" value="1"/>
</dbReference>
<dbReference type="SUPFAM" id="SSF52151">
    <property type="entry name" value="FabD/lysophospholipase-like"/>
    <property type="match status" value="1"/>
</dbReference>
<dbReference type="InterPro" id="IPR014031">
    <property type="entry name" value="Ketoacyl_synth_C"/>
</dbReference>
<dbReference type="InterPro" id="IPR014043">
    <property type="entry name" value="Acyl_transferase_dom"/>
</dbReference>
<name>A0AAI8YLT4_9PEZI</name>
<dbReference type="Gene3D" id="3.40.47.10">
    <property type="match status" value="1"/>
</dbReference>
<dbReference type="Pfam" id="PF00109">
    <property type="entry name" value="ketoacyl-synt"/>
    <property type="match status" value="1"/>
</dbReference>
<dbReference type="Pfam" id="PF16197">
    <property type="entry name" value="KAsynt_C_assoc"/>
    <property type="match status" value="1"/>
</dbReference>
<dbReference type="Proteomes" id="UP001295740">
    <property type="component" value="Unassembled WGS sequence"/>
</dbReference>
<dbReference type="InterPro" id="IPR016035">
    <property type="entry name" value="Acyl_Trfase/lysoPLipase"/>
</dbReference>
<dbReference type="PANTHER" id="PTHR43775:SF50">
    <property type="entry name" value="HIGHLY REDUCING POLYKETIDE SYNTHASE SRDA"/>
    <property type="match status" value="1"/>
</dbReference>
<feature type="compositionally biased region" description="Polar residues" evidence="4">
    <location>
        <begin position="463"/>
        <end position="479"/>
    </location>
</feature>
<evidence type="ECO:0000313" key="7">
    <source>
        <dbReference type="Proteomes" id="UP001295740"/>
    </source>
</evidence>
<dbReference type="Pfam" id="PF02801">
    <property type="entry name" value="Ketoacyl-synt_C"/>
    <property type="match status" value="1"/>
</dbReference>
<keyword evidence="3" id="KW-0808">Transferase</keyword>
<dbReference type="SMART" id="SM00825">
    <property type="entry name" value="PKS_KS"/>
    <property type="match status" value="1"/>
</dbReference>
<dbReference type="PROSITE" id="PS52004">
    <property type="entry name" value="KS3_2"/>
    <property type="match status" value="1"/>
</dbReference>
<dbReference type="InterPro" id="IPR001227">
    <property type="entry name" value="Ac_transferase_dom_sf"/>
</dbReference>
<dbReference type="InterPro" id="IPR050091">
    <property type="entry name" value="PKS_NRPS_Biosynth_Enz"/>
</dbReference>
<evidence type="ECO:0000256" key="2">
    <source>
        <dbReference type="ARBA" id="ARBA00022553"/>
    </source>
</evidence>
<accession>A0AAI8YLT4</accession>
<gene>
    <name evidence="6" type="ORF">KHLLAP_LOCUS10056</name>
</gene>
<comment type="caution">
    <text evidence="6">The sequence shown here is derived from an EMBL/GenBank/DDBJ whole genome shotgun (WGS) entry which is preliminary data.</text>
</comment>
<dbReference type="InterPro" id="IPR014030">
    <property type="entry name" value="Ketoacyl_synth_N"/>
</dbReference>
<evidence type="ECO:0000256" key="1">
    <source>
        <dbReference type="ARBA" id="ARBA00022450"/>
    </source>
</evidence>
<evidence type="ECO:0000256" key="4">
    <source>
        <dbReference type="SAM" id="MobiDB-lite"/>
    </source>
</evidence>
<evidence type="ECO:0000256" key="3">
    <source>
        <dbReference type="ARBA" id="ARBA00022679"/>
    </source>
</evidence>
<organism evidence="6 7">
    <name type="scientific">Anthostomella pinea</name>
    <dbReference type="NCBI Taxonomy" id="933095"/>
    <lineage>
        <taxon>Eukaryota</taxon>
        <taxon>Fungi</taxon>
        <taxon>Dikarya</taxon>
        <taxon>Ascomycota</taxon>
        <taxon>Pezizomycotina</taxon>
        <taxon>Sordariomycetes</taxon>
        <taxon>Xylariomycetidae</taxon>
        <taxon>Xylariales</taxon>
        <taxon>Xylariaceae</taxon>
        <taxon>Anthostomella</taxon>
    </lineage>
</organism>
<keyword evidence="1" id="KW-0596">Phosphopantetheine</keyword>
<dbReference type="GO" id="GO:0004315">
    <property type="term" value="F:3-oxoacyl-[acyl-carrier-protein] synthase activity"/>
    <property type="evidence" value="ECO:0007669"/>
    <property type="project" value="InterPro"/>
</dbReference>
<sequence length="654" mass="70880">MVSSSEPTTQREPVAIVGMGCRWPGNVRSAPDLWELLKNKRDGYQEFDEPRFSSKGFYHPNSDHRGAMATRGGFLVNEDPRLFDHAFFGMTALEVETMDPSQRKLLEVTYEAFENSGETWESVSGSRTGVFVGNFSLDHLIMQTRDWDYPRSYATTGAGTCIMANRISYMFNLQGPSLAIDTACSSSMYAIHLAVNAIRNGDCDSAIVAGSNWIVDPSLQIALDKLGALSPTSRCHTFDASADGYARGEGFAALYLKRCALAVADGSPIRSLIRGVAVNANGRTGGITRPSAAGQEAVIRKAYSDADLPFEDTTYFECHGTGTPVGDPIEVRAVGNVFASTRSGSLDDRLFIGSIKPNLGHTEGASAIAAIMKVVLSLESGAIPPNVGVETLNPYIDFEKAKVEVVRDFMLWPKDRLRRASINSFGFGGANGHCIIDHVNNVLPHYKKPGIIKPPSPLISNGHTTNEATTGHGSGNPASAQVPVHAPVVDKPRMTKGFKVATRSLVLLPFSAHNEASLNLNIDALFNVIGRKSLADIAYTLGVKRSRLSQRTFRIVDKDSKSIQRPGLTERVFAATTQSSNVGFVFTGQGAQFHGMGSELFEYAVFRGVIEYLDYVLQALPTPPPWNIADVLRGNCDEEFVQTPEVSQPVCTAI</sequence>
<dbReference type="GO" id="GO:0006633">
    <property type="term" value="P:fatty acid biosynthetic process"/>
    <property type="evidence" value="ECO:0007669"/>
    <property type="project" value="InterPro"/>
</dbReference>
<dbReference type="PROSITE" id="PS00606">
    <property type="entry name" value="KS3_1"/>
    <property type="match status" value="1"/>
</dbReference>
<reference evidence="6" key="1">
    <citation type="submission" date="2023-10" db="EMBL/GenBank/DDBJ databases">
        <authorList>
            <person name="Hackl T."/>
        </authorList>
    </citation>
    <scope>NUCLEOTIDE SEQUENCE</scope>
</reference>
<feature type="region of interest" description="Disordered" evidence="4">
    <location>
        <begin position="463"/>
        <end position="482"/>
    </location>
</feature>
<feature type="domain" description="Ketosynthase family 3 (KS3)" evidence="5">
    <location>
        <begin position="11"/>
        <end position="438"/>
    </location>
</feature>
<dbReference type="InterPro" id="IPR016039">
    <property type="entry name" value="Thiolase-like"/>
</dbReference>
<keyword evidence="2" id="KW-0597">Phosphoprotein</keyword>
<dbReference type="Gene3D" id="3.40.366.10">
    <property type="entry name" value="Malonyl-Coenzyme A Acyl Carrier Protein, domain 2"/>
    <property type="match status" value="1"/>
</dbReference>
<dbReference type="SUPFAM" id="SSF53901">
    <property type="entry name" value="Thiolase-like"/>
    <property type="match status" value="1"/>
</dbReference>
<dbReference type="InterPro" id="IPR020841">
    <property type="entry name" value="PKS_Beta-ketoAc_synthase_dom"/>
</dbReference>
<evidence type="ECO:0000259" key="5">
    <source>
        <dbReference type="PROSITE" id="PS52004"/>
    </source>
</evidence>
<dbReference type="CDD" id="cd00833">
    <property type="entry name" value="PKS"/>
    <property type="match status" value="1"/>
</dbReference>
<dbReference type="GO" id="GO:0004312">
    <property type="term" value="F:fatty acid synthase activity"/>
    <property type="evidence" value="ECO:0007669"/>
    <property type="project" value="TreeGrafter"/>
</dbReference>
<protein>
    <submittedName>
        <fullName evidence="6">Uu.00g146140.m01.CDS01</fullName>
    </submittedName>
</protein>
<dbReference type="GO" id="GO:0044550">
    <property type="term" value="P:secondary metabolite biosynthetic process"/>
    <property type="evidence" value="ECO:0007669"/>
    <property type="project" value="TreeGrafter"/>
</dbReference>
<proteinExistence type="predicted"/>
<keyword evidence="7" id="KW-1185">Reference proteome</keyword>
<dbReference type="InterPro" id="IPR018201">
    <property type="entry name" value="Ketoacyl_synth_AS"/>
</dbReference>
<dbReference type="Gene3D" id="3.30.70.3290">
    <property type="match status" value="1"/>
</dbReference>
<evidence type="ECO:0000313" key="6">
    <source>
        <dbReference type="EMBL" id="CAJ2509588.1"/>
    </source>
</evidence>
<dbReference type="AlphaFoldDB" id="A0AAI8YLT4"/>
<dbReference type="Pfam" id="PF00698">
    <property type="entry name" value="Acyl_transf_1"/>
    <property type="match status" value="1"/>
</dbReference>